<proteinExistence type="predicted"/>
<dbReference type="AlphaFoldDB" id="X1VG95"/>
<evidence type="ECO:0000313" key="1">
    <source>
        <dbReference type="EMBL" id="GAJ13596.1"/>
    </source>
</evidence>
<comment type="caution">
    <text evidence="1">The sequence shown here is derived from an EMBL/GenBank/DDBJ whole genome shotgun (WGS) entry which is preliminary data.</text>
</comment>
<accession>X1VG95</accession>
<reference evidence="1" key="1">
    <citation type="journal article" date="2014" name="Front. Microbiol.">
        <title>High frequency of phylogenetically diverse reductive dehalogenase-homologous genes in deep subseafloor sedimentary metagenomes.</title>
        <authorList>
            <person name="Kawai M."/>
            <person name="Futagami T."/>
            <person name="Toyoda A."/>
            <person name="Takaki Y."/>
            <person name="Nishi S."/>
            <person name="Hori S."/>
            <person name="Arai W."/>
            <person name="Tsubouchi T."/>
            <person name="Morono Y."/>
            <person name="Uchiyama I."/>
            <person name="Ito T."/>
            <person name="Fujiyama A."/>
            <person name="Inagaki F."/>
            <person name="Takami H."/>
        </authorList>
    </citation>
    <scope>NUCLEOTIDE SEQUENCE</scope>
    <source>
        <strain evidence="1">Expedition CK06-06</strain>
    </source>
</reference>
<feature type="non-terminal residue" evidence="1">
    <location>
        <position position="1"/>
    </location>
</feature>
<sequence>GLPSAWFPIAPVTATADGNGNPEAGGGLEIVAASVGDRIDVMLWMGVDTVSAAGQYEMNFREATAAPAVCIPDYTAVIVPSAARGHHPPNPYGFRIITVNDNLNFGIADGQNADWPNDALVFFTGFYRYI</sequence>
<name>X1VG95_9ZZZZ</name>
<dbReference type="EMBL" id="BARW01028500">
    <property type="protein sequence ID" value="GAJ13596.1"/>
    <property type="molecule type" value="Genomic_DNA"/>
</dbReference>
<organism evidence="1">
    <name type="scientific">marine sediment metagenome</name>
    <dbReference type="NCBI Taxonomy" id="412755"/>
    <lineage>
        <taxon>unclassified sequences</taxon>
        <taxon>metagenomes</taxon>
        <taxon>ecological metagenomes</taxon>
    </lineage>
</organism>
<gene>
    <name evidence="1" type="ORF">S12H4_45997</name>
</gene>
<protein>
    <submittedName>
        <fullName evidence="1">Uncharacterized protein</fullName>
    </submittedName>
</protein>